<comment type="similarity">
    <text evidence="3">Belongs to the glycosyl hydrolase 5 (cellulase A) family.</text>
</comment>
<dbReference type="PANTHER" id="PTHR34142:SF1">
    <property type="entry name" value="GLYCOSIDE HYDROLASE FAMILY 5 DOMAIN-CONTAINING PROTEIN"/>
    <property type="match status" value="1"/>
</dbReference>
<proteinExistence type="inferred from homology"/>
<keyword evidence="1 3" id="KW-0378">Hydrolase</keyword>
<protein>
    <submittedName>
        <fullName evidence="6">Glycoside hydrolase family 5 protein</fullName>
    </submittedName>
</protein>
<accession>A0A975K4Y1</accession>
<dbReference type="Gene3D" id="3.20.20.80">
    <property type="entry name" value="Glycosidases"/>
    <property type="match status" value="1"/>
</dbReference>
<evidence type="ECO:0000313" key="6">
    <source>
        <dbReference type="EMBL" id="QUT04904.1"/>
    </source>
</evidence>
<dbReference type="GO" id="GO:0009251">
    <property type="term" value="P:glucan catabolic process"/>
    <property type="evidence" value="ECO:0007669"/>
    <property type="project" value="TreeGrafter"/>
</dbReference>
<evidence type="ECO:0000256" key="2">
    <source>
        <dbReference type="ARBA" id="ARBA00023295"/>
    </source>
</evidence>
<evidence type="ECO:0000313" key="7">
    <source>
        <dbReference type="Proteomes" id="UP000681425"/>
    </source>
</evidence>
<dbReference type="InterPro" id="IPR001547">
    <property type="entry name" value="Glyco_hydro_5"/>
</dbReference>
<feature type="transmembrane region" description="Helical" evidence="4">
    <location>
        <begin position="21"/>
        <end position="42"/>
    </location>
</feature>
<keyword evidence="7" id="KW-1185">Reference proteome</keyword>
<dbReference type="SUPFAM" id="SSF51445">
    <property type="entry name" value="(Trans)glycosidases"/>
    <property type="match status" value="1"/>
</dbReference>
<reference evidence="6" key="1">
    <citation type="submission" date="2021-04" db="EMBL/GenBank/DDBJ databases">
        <title>Isolation of p-tert-butylphenol degrading bacteria Sphingobium phenoxybenzoativorans Tas13 from active sludge.</title>
        <authorList>
            <person name="Li Y."/>
        </authorList>
    </citation>
    <scope>NUCLEOTIDE SEQUENCE</scope>
    <source>
        <strain evidence="6">Tas13</strain>
    </source>
</reference>
<dbReference type="Pfam" id="PF00150">
    <property type="entry name" value="Cellulase"/>
    <property type="match status" value="1"/>
</dbReference>
<dbReference type="KEGG" id="spph:KFK14_18035"/>
<dbReference type="AlphaFoldDB" id="A0A975K4Y1"/>
<dbReference type="PANTHER" id="PTHR34142">
    <property type="entry name" value="ENDO-BETA-1,4-GLUCANASE A"/>
    <property type="match status" value="1"/>
</dbReference>
<keyword evidence="4" id="KW-1133">Transmembrane helix</keyword>
<keyword evidence="4" id="KW-0472">Membrane</keyword>
<evidence type="ECO:0000259" key="5">
    <source>
        <dbReference type="Pfam" id="PF00150"/>
    </source>
</evidence>
<keyword evidence="4" id="KW-0812">Transmembrane</keyword>
<organism evidence="6 7">
    <name type="scientific">Sphingobium phenoxybenzoativorans</name>
    <dbReference type="NCBI Taxonomy" id="1592790"/>
    <lineage>
        <taxon>Bacteria</taxon>
        <taxon>Pseudomonadati</taxon>
        <taxon>Pseudomonadota</taxon>
        <taxon>Alphaproteobacteria</taxon>
        <taxon>Sphingomonadales</taxon>
        <taxon>Sphingomonadaceae</taxon>
        <taxon>Sphingobium</taxon>
    </lineage>
</organism>
<sequence length="365" mass="40322">MPGKSAEKRRPGTWGFVDRRHYAIELGLAVVTSCLVAASTIATSPGVTAPPGSARQPLYGINLAGGSFAPEKLPGRLGTDYIYPDRAEAELFTAQGFDMLRLPVLWERIQPEPFKPLSEQEMAAVDESIRSAEGFKTILFDVHNYARYRGKRLDQAEDGGAMLADLWTRLAEHYKGSPKIAFGIMNEPFDIDAPTWRKINDQAVAAIRKTGATNMLLISGTRWTGAHSWTEGGSGSNAAAFEDFQDPGNNYLFEMHQYLDPDSSGTQDKCLDAEAGSRRLEEATQWLRAHKARALLGEFGATSSPVCLKALENMMTYINANTDVWAGWSYWAAGAWWGGYPMSIQPGDDGRQKPQMAVLQRYMQR</sequence>
<dbReference type="InterPro" id="IPR017853">
    <property type="entry name" value="GH"/>
</dbReference>
<dbReference type="Proteomes" id="UP000681425">
    <property type="component" value="Chromosome"/>
</dbReference>
<evidence type="ECO:0000256" key="1">
    <source>
        <dbReference type="ARBA" id="ARBA00022801"/>
    </source>
</evidence>
<dbReference type="PROSITE" id="PS00659">
    <property type="entry name" value="GLYCOSYL_HYDROL_F5"/>
    <property type="match status" value="1"/>
</dbReference>
<name>A0A975K4Y1_9SPHN</name>
<keyword evidence="2 3" id="KW-0326">Glycosidase</keyword>
<evidence type="ECO:0000256" key="4">
    <source>
        <dbReference type="SAM" id="Phobius"/>
    </source>
</evidence>
<evidence type="ECO:0000256" key="3">
    <source>
        <dbReference type="RuleBase" id="RU361153"/>
    </source>
</evidence>
<dbReference type="EMBL" id="CP073910">
    <property type="protein sequence ID" value="QUT04904.1"/>
    <property type="molecule type" value="Genomic_DNA"/>
</dbReference>
<dbReference type="GO" id="GO:0004553">
    <property type="term" value="F:hydrolase activity, hydrolyzing O-glycosyl compounds"/>
    <property type="evidence" value="ECO:0007669"/>
    <property type="project" value="InterPro"/>
</dbReference>
<dbReference type="RefSeq" id="WP_212608637.1">
    <property type="nucleotide sequence ID" value="NZ_CP073910.1"/>
</dbReference>
<feature type="domain" description="Glycoside hydrolase family 5" evidence="5">
    <location>
        <begin position="77"/>
        <end position="333"/>
    </location>
</feature>
<gene>
    <name evidence="6" type="ORF">KFK14_18035</name>
</gene>
<dbReference type="InterPro" id="IPR018087">
    <property type="entry name" value="Glyco_hydro_5_CS"/>
</dbReference>